<dbReference type="SUPFAM" id="SSF56112">
    <property type="entry name" value="Protein kinase-like (PK-like)"/>
    <property type="match status" value="1"/>
</dbReference>
<name>A0A428UZ35_9HYPO</name>
<sequence length="710" mass="78645">MIFALVHLRLYARIALMSQVDIVESFKRGVGPGLHSRYTQVNVLLIHWAKNDLGGVEKEIQDLQSVFEADYNYNTLIFRIPDNDSHRQRLNTEISCFVENKSQRDSLIIVYYAGHCSPDKLGQAEWAALEEGGPSLSWNAGQQILFSAPGDVLLILDCCFASLITPGLKNQGTRFELIAASARSARTPMPGPRSLTRVLTKVLKEHADEGISSENLSSKLRENNKITETPVFHNFARKSPTSIRLQRLAHDRGFIPKPSRYLFLRVSLTGEVTGAQMAEWLKSAPPDHVAAVHLEAVVSRGSQVQEAFPKGSVFEGMPSPVREEIKRRILGSDTVMTVAGHPFGASATASRKADTGQESVSTVCNDIKIPSPQGNSSNSNSQQDTPEDMGAHSLPAATGTGVLCPLHQEPVDESPGLQGTEISFKDIAFKKGKRQRSSWGKYYRQRFKYGSIAGHPVLMDIYKDKEAGADGSILHAQVLHQARQVTELLCHIKPTGLPVLPCVGFFRDQSRRELGLVFKLPPNLEADGDGCVRTLFELYRAHKLVSLGHRMHLAFSLITSIERFHSVGWVHKSIRSNSIAFTAKSTTSSALEFSGKEYEDPLSSYLGDFDLGSPLLFGFEYARAGDAATYFNEGYKQVNNLYRIPERWGKPTARFEKSHDVYSLGVVLLEIALWKDVGTVLKSYLDKGRVISTEVAQLLIDKCIKVLPHQ</sequence>
<organism evidence="3 4">
    <name type="scientific">Fusarium ambrosium</name>
    <dbReference type="NCBI Taxonomy" id="131363"/>
    <lineage>
        <taxon>Eukaryota</taxon>
        <taxon>Fungi</taxon>
        <taxon>Dikarya</taxon>
        <taxon>Ascomycota</taxon>
        <taxon>Pezizomycotina</taxon>
        <taxon>Sordariomycetes</taxon>
        <taxon>Hypocreomycetidae</taxon>
        <taxon>Hypocreales</taxon>
        <taxon>Nectriaceae</taxon>
        <taxon>Fusarium</taxon>
        <taxon>Fusarium solani species complex</taxon>
    </lineage>
</organism>
<feature type="region of interest" description="Disordered" evidence="1">
    <location>
        <begin position="346"/>
        <end position="399"/>
    </location>
</feature>
<feature type="compositionally biased region" description="Low complexity" evidence="1">
    <location>
        <begin position="370"/>
        <end position="383"/>
    </location>
</feature>
<proteinExistence type="predicted"/>
<dbReference type="PANTHER" id="PTHR37542">
    <property type="entry name" value="HELO DOMAIN-CONTAINING PROTEIN-RELATED"/>
    <property type="match status" value="1"/>
</dbReference>
<evidence type="ECO:0000256" key="1">
    <source>
        <dbReference type="SAM" id="MobiDB-lite"/>
    </source>
</evidence>
<dbReference type="Gene3D" id="3.40.50.1460">
    <property type="match status" value="1"/>
</dbReference>
<accession>A0A428UZ35</accession>
<gene>
    <name evidence="3" type="ORF">CDV31_001719</name>
</gene>
<evidence type="ECO:0000259" key="2">
    <source>
        <dbReference type="PROSITE" id="PS50011"/>
    </source>
</evidence>
<dbReference type="InterPro" id="IPR000719">
    <property type="entry name" value="Prot_kinase_dom"/>
</dbReference>
<dbReference type="PROSITE" id="PS50011">
    <property type="entry name" value="PROTEIN_KINASE_DOM"/>
    <property type="match status" value="1"/>
</dbReference>
<comment type="caution">
    <text evidence="3">The sequence shown here is derived from an EMBL/GenBank/DDBJ whole genome shotgun (WGS) entry which is preliminary data.</text>
</comment>
<dbReference type="PANTHER" id="PTHR37542:SF3">
    <property type="entry name" value="PRION-INHIBITION AND PROPAGATION HELO DOMAIN-CONTAINING PROTEIN"/>
    <property type="match status" value="1"/>
</dbReference>
<dbReference type="Gene3D" id="1.10.510.10">
    <property type="entry name" value="Transferase(Phosphotransferase) domain 1"/>
    <property type="match status" value="1"/>
</dbReference>
<dbReference type="AlphaFoldDB" id="A0A428UZ35"/>
<evidence type="ECO:0000313" key="4">
    <source>
        <dbReference type="Proteomes" id="UP000288429"/>
    </source>
</evidence>
<dbReference type="Proteomes" id="UP000288429">
    <property type="component" value="Unassembled WGS sequence"/>
</dbReference>
<reference evidence="3 4" key="1">
    <citation type="submission" date="2017-06" db="EMBL/GenBank/DDBJ databases">
        <title>Cmopartive genomic analysis of Ambrosia Fusariam Clade fungi.</title>
        <authorList>
            <person name="Stajich J.E."/>
            <person name="Carrillo J."/>
            <person name="Kijimoto T."/>
            <person name="Eskalen A."/>
            <person name="O'Donnell K."/>
            <person name="Kasson M."/>
        </authorList>
    </citation>
    <scope>NUCLEOTIDE SEQUENCE [LARGE SCALE GENOMIC DNA]</scope>
    <source>
        <strain evidence="3 4">NRRL 20438</strain>
    </source>
</reference>
<dbReference type="GO" id="GO:0004672">
    <property type="term" value="F:protein kinase activity"/>
    <property type="evidence" value="ECO:0007669"/>
    <property type="project" value="InterPro"/>
</dbReference>
<protein>
    <recommendedName>
        <fullName evidence="2">Protein kinase domain-containing protein</fullName>
    </recommendedName>
</protein>
<evidence type="ECO:0000313" key="3">
    <source>
        <dbReference type="EMBL" id="RSM19559.1"/>
    </source>
</evidence>
<dbReference type="GO" id="GO:0005524">
    <property type="term" value="F:ATP binding"/>
    <property type="evidence" value="ECO:0007669"/>
    <property type="project" value="InterPro"/>
</dbReference>
<dbReference type="InterPro" id="IPR011009">
    <property type="entry name" value="Kinase-like_dom_sf"/>
</dbReference>
<dbReference type="EMBL" id="NIZV01000012">
    <property type="protein sequence ID" value="RSM19559.1"/>
    <property type="molecule type" value="Genomic_DNA"/>
</dbReference>
<keyword evidence="4" id="KW-1185">Reference proteome</keyword>
<feature type="domain" description="Protein kinase" evidence="2">
    <location>
        <begin position="428"/>
        <end position="710"/>
    </location>
</feature>